<reference evidence="5" key="1">
    <citation type="submission" date="2018-05" db="EMBL/GenBank/DDBJ databases">
        <title>Effector identification in a new, highly contiguous assembly of the strawberry crown rot pathogen Phytophthora cactorum.</title>
        <authorList>
            <person name="Armitage A.D."/>
            <person name="Nellist C.F."/>
            <person name="Bates H."/>
            <person name="Vickerstaff R.J."/>
            <person name="Harrison R.J."/>
        </authorList>
    </citation>
    <scope>NUCLEOTIDE SEQUENCE</scope>
    <source>
        <strain evidence="1">15-7</strain>
        <strain evidence="2">4032</strain>
        <strain evidence="3">4040</strain>
        <strain evidence="4">P415</strain>
        <strain evidence="5">P421</strain>
    </source>
</reference>
<evidence type="ECO:0000313" key="5">
    <source>
        <dbReference type="EMBL" id="KAG3196490.1"/>
    </source>
</evidence>
<protein>
    <submittedName>
        <fullName evidence="5">Uncharacterized protein</fullName>
    </submittedName>
</protein>
<comment type="caution">
    <text evidence="5">The sequence shown here is derived from an EMBL/GenBank/DDBJ whole genome shotgun (WGS) entry which is preliminary data.</text>
</comment>
<evidence type="ECO:0000313" key="6">
    <source>
        <dbReference type="Proteomes" id="UP000760860"/>
    </source>
</evidence>
<evidence type="ECO:0000313" key="4">
    <source>
        <dbReference type="EMBL" id="KAG2951744.1"/>
    </source>
</evidence>
<dbReference type="EMBL" id="RCML01003923">
    <property type="protein sequence ID" value="KAG2951744.1"/>
    <property type="molecule type" value="Genomic_DNA"/>
</dbReference>
<dbReference type="EMBL" id="RCMK01002910">
    <property type="protein sequence ID" value="KAG2877712.1"/>
    <property type="molecule type" value="Genomic_DNA"/>
</dbReference>
<dbReference type="EMBL" id="RCMI01004045">
    <property type="protein sequence ID" value="KAG2870863.1"/>
    <property type="molecule type" value="Genomic_DNA"/>
</dbReference>
<dbReference type="Proteomes" id="UP000760860">
    <property type="component" value="Unassembled WGS sequence"/>
</dbReference>
<evidence type="ECO:0000313" key="2">
    <source>
        <dbReference type="EMBL" id="KAG2870863.1"/>
    </source>
</evidence>
<organism evidence="5 6">
    <name type="scientific">Phytophthora cactorum</name>
    <dbReference type="NCBI Taxonomy" id="29920"/>
    <lineage>
        <taxon>Eukaryota</taxon>
        <taxon>Sar</taxon>
        <taxon>Stramenopiles</taxon>
        <taxon>Oomycota</taxon>
        <taxon>Peronosporomycetes</taxon>
        <taxon>Peronosporales</taxon>
        <taxon>Peronosporaceae</taxon>
        <taxon>Phytophthora</taxon>
    </lineage>
</organism>
<proteinExistence type="predicted"/>
<evidence type="ECO:0000313" key="3">
    <source>
        <dbReference type="EMBL" id="KAG2877712.1"/>
    </source>
</evidence>
<dbReference type="EMBL" id="RCMG01003621">
    <property type="protein sequence ID" value="KAG2799503.1"/>
    <property type="molecule type" value="Genomic_DNA"/>
</dbReference>
<gene>
    <name evidence="1" type="ORF">PC113_g24803</name>
    <name evidence="2" type="ORF">PC115_g25000</name>
    <name evidence="3" type="ORF">PC117_g27041</name>
    <name evidence="4" type="ORF">PC118_g25155</name>
    <name evidence="5" type="ORF">PC129_g24678</name>
</gene>
<dbReference type="Proteomes" id="UP000774804">
    <property type="component" value="Unassembled WGS sequence"/>
</dbReference>
<dbReference type="Proteomes" id="UP000697107">
    <property type="component" value="Unassembled WGS sequence"/>
</dbReference>
<evidence type="ECO:0000313" key="1">
    <source>
        <dbReference type="EMBL" id="KAG2799503.1"/>
    </source>
</evidence>
<dbReference type="Proteomes" id="UP000736787">
    <property type="component" value="Unassembled WGS sequence"/>
</dbReference>
<dbReference type="Proteomes" id="UP000735874">
    <property type="component" value="Unassembled WGS sequence"/>
</dbReference>
<accession>A0A8T1GRI9</accession>
<name>A0A8T1GRI9_9STRA</name>
<dbReference type="AlphaFoldDB" id="A0A8T1GRI9"/>
<dbReference type="EMBL" id="RCMV01004034">
    <property type="protein sequence ID" value="KAG3196490.1"/>
    <property type="molecule type" value="Genomic_DNA"/>
</dbReference>
<sequence>MSHSSWKDCWNFDSLEPDFTAWQIGIRTPLENEGGWEIETRIVGTTITGVTDVARRLSPKTQKAFQLLINSLDDATVNTMSKYK</sequence>